<keyword evidence="3" id="KW-0813">Transport</keyword>
<evidence type="ECO:0000256" key="7">
    <source>
        <dbReference type="ARBA" id="ARBA00023136"/>
    </source>
</evidence>
<evidence type="ECO:0000256" key="1">
    <source>
        <dbReference type="ARBA" id="ARBA00004651"/>
    </source>
</evidence>
<evidence type="ECO:0000313" key="9">
    <source>
        <dbReference type="EMBL" id="GGA28295.1"/>
    </source>
</evidence>
<evidence type="ECO:0000313" key="10">
    <source>
        <dbReference type="Proteomes" id="UP000616114"/>
    </source>
</evidence>
<evidence type="ECO:0000256" key="6">
    <source>
        <dbReference type="ARBA" id="ARBA00022989"/>
    </source>
</evidence>
<keyword evidence="10" id="KW-1185">Reference proteome</keyword>
<evidence type="ECO:0000256" key="3">
    <source>
        <dbReference type="ARBA" id="ARBA00022448"/>
    </source>
</evidence>
<sequence length="421" mass="43325">MAALWTVHGDGKTVAPGKIVAPEERLSWPRTIGFGFQHVVAMFGATFLVPTLTGFPPTTTLLFSGIGTLLFLMITRNRLPSYLGSSFAFISPLMAATEVGGHGAAIFGVLVSGLLLAGVGLLVQAVGTRWIDVLMPPVVAGAIVALIGFNLAPAAYNNFQQAPFTASITLGAVLVCAVLFRGFLGRLSILFGVVVGYVVALMRGEVDFAAVGEASWLGLPEFTAPEANWSVLPAFLPVVLVLVAENVGHIKGVASMTRRNLDGVTGRALFADGLATALAGSAGGSGTTTYGENIGVMASTRVYSTAAYWVAGAAAILLSLSPKVGAVINTIPPGVLGGVTTALYGLIGIIGVRIWVENKVDFGKPVNQMTAAVALIVAIADYQLSSGGLVWTGIALGSIAAIVVYHGMSAIARWRGTDVAV</sequence>
<accession>A0A8J2U1G0</accession>
<feature type="transmembrane region" description="Helical" evidence="8">
    <location>
        <begin position="306"/>
        <end position="328"/>
    </location>
</feature>
<feature type="transmembrane region" description="Helical" evidence="8">
    <location>
        <begin position="81"/>
        <end position="99"/>
    </location>
</feature>
<dbReference type="EMBL" id="BMFY01000023">
    <property type="protein sequence ID" value="GGA28295.1"/>
    <property type="molecule type" value="Genomic_DNA"/>
</dbReference>
<proteinExistence type="inferred from homology"/>
<dbReference type="NCBIfam" id="TIGR00801">
    <property type="entry name" value="ncs2"/>
    <property type="match status" value="1"/>
</dbReference>
<dbReference type="Proteomes" id="UP000616114">
    <property type="component" value="Unassembled WGS sequence"/>
</dbReference>
<dbReference type="PANTHER" id="PTHR42810">
    <property type="entry name" value="PURINE PERMEASE C1399.01C-RELATED"/>
    <property type="match status" value="1"/>
</dbReference>
<dbReference type="RefSeq" id="WP_229745271.1">
    <property type="nucleotide sequence ID" value="NZ_BMFY01000023.1"/>
</dbReference>
<comment type="caution">
    <text evidence="9">The sequence shown here is derived from an EMBL/GenBank/DDBJ whole genome shotgun (WGS) entry which is preliminary data.</text>
</comment>
<evidence type="ECO:0000256" key="8">
    <source>
        <dbReference type="SAM" id="Phobius"/>
    </source>
</evidence>
<comment type="subcellular location">
    <subcellularLocation>
        <location evidence="1">Cell membrane</location>
        <topology evidence="1">Multi-pass membrane protein</topology>
    </subcellularLocation>
</comment>
<reference evidence="9" key="1">
    <citation type="journal article" date="2014" name="Int. J. Syst. Evol. Microbiol.">
        <title>Complete genome sequence of Corynebacterium casei LMG S-19264T (=DSM 44701T), isolated from a smear-ripened cheese.</title>
        <authorList>
            <consortium name="US DOE Joint Genome Institute (JGI-PGF)"/>
            <person name="Walter F."/>
            <person name="Albersmeier A."/>
            <person name="Kalinowski J."/>
            <person name="Ruckert C."/>
        </authorList>
    </citation>
    <scope>NUCLEOTIDE SEQUENCE</scope>
    <source>
        <strain evidence="9">CGMCC 1.12785</strain>
    </source>
</reference>
<evidence type="ECO:0000256" key="5">
    <source>
        <dbReference type="ARBA" id="ARBA00022692"/>
    </source>
</evidence>
<dbReference type="GO" id="GO:0042907">
    <property type="term" value="F:xanthine transmembrane transporter activity"/>
    <property type="evidence" value="ECO:0007669"/>
    <property type="project" value="TreeGrafter"/>
</dbReference>
<reference evidence="9" key="2">
    <citation type="submission" date="2020-09" db="EMBL/GenBank/DDBJ databases">
        <authorList>
            <person name="Sun Q."/>
            <person name="Zhou Y."/>
        </authorList>
    </citation>
    <scope>NUCLEOTIDE SEQUENCE</scope>
    <source>
        <strain evidence="9">CGMCC 1.12785</strain>
    </source>
</reference>
<dbReference type="InterPro" id="IPR006043">
    <property type="entry name" value="NCS2"/>
</dbReference>
<comment type="similarity">
    <text evidence="2">Belongs to the nucleobase:cation symporter-2 (NCS2) (TC 2.A.40) family.</text>
</comment>
<dbReference type="InterPro" id="IPR006042">
    <property type="entry name" value="Xan_ur_permease"/>
</dbReference>
<evidence type="ECO:0000256" key="2">
    <source>
        <dbReference type="ARBA" id="ARBA00008821"/>
    </source>
</evidence>
<feature type="transmembrane region" description="Helical" evidence="8">
    <location>
        <begin position="138"/>
        <end position="156"/>
    </location>
</feature>
<organism evidence="9 10">
    <name type="scientific">Sediminivirga luteola</name>
    <dbReference type="NCBI Taxonomy" id="1774748"/>
    <lineage>
        <taxon>Bacteria</taxon>
        <taxon>Bacillati</taxon>
        <taxon>Actinomycetota</taxon>
        <taxon>Actinomycetes</taxon>
        <taxon>Micrococcales</taxon>
        <taxon>Brevibacteriaceae</taxon>
        <taxon>Sediminivirga</taxon>
    </lineage>
</organism>
<feature type="transmembrane region" description="Helical" evidence="8">
    <location>
        <begin position="334"/>
        <end position="356"/>
    </location>
</feature>
<keyword evidence="7 8" id="KW-0472">Membrane</keyword>
<keyword evidence="4" id="KW-1003">Cell membrane</keyword>
<dbReference type="GO" id="GO:0005886">
    <property type="term" value="C:plasma membrane"/>
    <property type="evidence" value="ECO:0007669"/>
    <property type="project" value="UniProtKB-SubCell"/>
</dbReference>
<name>A0A8J2U1G0_9MICO</name>
<dbReference type="Pfam" id="PF00860">
    <property type="entry name" value="Xan_ur_permease"/>
    <property type="match status" value="1"/>
</dbReference>
<evidence type="ECO:0000256" key="4">
    <source>
        <dbReference type="ARBA" id="ARBA00022475"/>
    </source>
</evidence>
<protein>
    <submittedName>
        <fullName evidence="9">Nitrate reductase</fullName>
    </submittedName>
</protein>
<feature type="transmembrane region" description="Helical" evidence="8">
    <location>
        <begin position="231"/>
        <end position="250"/>
    </location>
</feature>
<dbReference type="PANTHER" id="PTHR42810:SF4">
    <property type="entry name" value="URIC ACID TRANSPORTER UACT"/>
    <property type="match status" value="1"/>
</dbReference>
<dbReference type="AlphaFoldDB" id="A0A8J2U1G0"/>
<keyword evidence="6 8" id="KW-1133">Transmembrane helix</keyword>
<feature type="transmembrane region" description="Helical" evidence="8">
    <location>
        <begin position="187"/>
        <end position="211"/>
    </location>
</feature>
<gene>
    <name evidence="9" type="ORF">GCM10011333_33840</name>
</gene>
<feature type="transmembrane region" description="Helical" evidence="8">
    <location>
        <begin position="55"/>
        <end position="74"/>
    </location>
</feature>
<feature type="transmembrane region" description="Helical" evidence="8">
    <location>
        <begin position="390"/>
        <end position="408"/>
    </location>
</feature>
<feature type="transmembrane region" description="Helical" evidence="8">
    <location>
        <begin position="105"/>
        <end position="126"/>
    </location>
</feature>
<feature type="transmembrane region" description="Helical" evidence="8">
    <location>
        <begin position="162"/>
        <end position="180"/>
    </location>
</feature>
<keyword evidence="5 8" id="KW-0812">Transmembrane</keyword>